<dbReference type="EMBL" id="JAEUBD010001468">
    <property type="protein sequence ID" value="KAH3660591.1"/>
    <property type="molecule type" value="Genomic_DNA"/>
</dbReference>
<gene>
    <name evidence="1" type="ORF">OGATHE_004923</name>
</gene>
<dbReference type="AlphaFoldDB" id="A0A9P8T0G7"/>
<protein>
    <submittedName>
        <fullName evidence="1">Uncharacterized protein</fullName>
    </submittedName>
</protein>
<name>A0A9P8T0G7_9ASCO</name>
<reference evidence="1" key="2">
    <citation type="submission" date="2021-01" db="EMBL/GenBank/DDBJ databases">
        <authorList>
            <person name="Schikora-Tamarit M.A."/>
        </authorList>
    </citation>
    <scope>NUCLEOTIDE SEQUENCE</scope>
    <source>
        <strain evidence="1">NCAIM Y.01608</strain>
    </source>
</reference>
<accession>A0A9P8T0G7</accession>
<evidence type="ECO:0000313" key="2">
    <source>
        <dbReference type="Proteomes" id="UP000788993"/>
    </source>
</evidence>
<sequence>MFLALPSSTSRSICLQASSTVTSVVSLPKNGAWIKNRSTYSIFMSSRPLTNDSYGPEGVVDRYLPPQPWFHLSVIQSLLRGTPDSAIALPTSMRVVYTSAVSRWVNLPSVSANLMMSTSDSSTESLRTGSPFFFFWCLVPLPNAMAGILSPVRARVNEGVDIRLQG</sequence>
<proteinExistence type="predicted"/>
<dbReference type="Proteomes" id="UP000788993">
    <property type="component" value="Unassembled WGS sequence"/>
</dbReference>
<reference evidence="1" key="1">
    <citation type="journal article" date="2021" name="Open Biol.">
        <title>Shared evolutionary footprints suggest mitochondrial oxidative damage underlies multiple complex I losses in fungi.</title>
        <authorList>
            <person name="Schikora-Tamarit M.A."/>
            <person name="Marcet-Houben M."/>
            <person name="Nosek J."/>
            <person name="Gabaldon T."/>
        </authorList>
    </citation>
    <scope>NUCLEOTIDE SEQUENCE</scope>
    <source>
        <strain evidence="1">NCAIM Y.01608</strain>
    </source>
</reference>
<comment type="caution">
    <text evidence="1">The sequence shown here is derived from an EMBL/GenBank/DDBJ whole genome shotgun (WGS) entry which is preliminary data.</text>
</comment>
<evidence type="ECO:0000313" key="1">
    <source>
        <dbReference type="EMBL" id="KAH3660591.1"/>
    </source>
</evidence>
<keyword evidence="2" id="KW-1185">Reference proteome</keyword>
<organism evidence="1 2">
    <name type="scientific">Ogataea polymorpha</name>
    <dbReference type="NCBI Taxonomy" id="460523"/>
    <lineage>
        <taxon>Eukaryota</taxon>
        <taxon>Fungi</taxon>
        <taxon>Dikarya</taxon>
        <taxon>Ascomycota</taxon>
        <taxon>Saccharomycotina</taxon>
        <taxon>Pichiomycetes</taxon>
        <taxon>Pichiales</taxon>
        <taxon>Pichiaceae</taxon>
        <taxon>Ogataea</taxon>
    </lineage>
</organism>